<evidence type="ECO:0000313" key="19">
    <source>
        <dbReference type="EMBL" id="CDL86181.1"/>
    </source>
</evidence>
<dbReference type="PROSITE" id="PS50173">
    <property type="entry name" value="UMUC"/>
    <property type="match status" value="1"/>
</dbReference>
<evidence type="ECO:0000256" key="6">
    <source>
        <dbReference type="ARBA" id="ARBA00022679"/>
    </source>
</evidence>
<dbReference type="Gene3D" id="3.30.70.270">
    <property type="match status" value="1"/>
</dbReference>
<dbReference type="FunFam" id="1.10.150.20:FF:000019">
    <property type="entry name" value="DNA polymerase IV"/>
    <property type="match status" value="1"/>
</dbReference>
<evidence type="ECO:0000256" key="15">
    <source>
        <dbReference type="ARBA" id="ARBA00049244"/>
    </source>
</evidence>
<keyword evidence="11 17" id="KW-0460">Magnesium</keyword>
<dbReference type="InterPro" id="IPR053848">
    <property type="entry name" value="IMS_HHH_1"/>
</dbReference>
<keyword evidence="13 17" id="KW-0238">DNA-binding</keyword>
<dbReference type="EC" id="2.7.7.7" evidence="3 17"/>
<keyword evidence="14 17" id="KW-0234">DNA repair</keyword>
<dbReference type="SUPFAM" id="SSF100879">
    <property type="entry name" value="Lesion bypass DNA polymerase (Y-family), little finger domain"/>
    <property type="match status" value="1"/>
</dbReference>
<dbReference type="FunFam" id="3.40.1170.60:FF:000001">
    <property type="entry name" value="DNA polymerase IV"/>
    <property type="match status" value="1"/>
</dbReference>
<dbReference type="InterPro" id="IPR043128">
    <property type="entry name" value="Rev_trsase/Diguanyl_cyclase"/>
</dbReference>
<keyword evidence="7 17" id="KW-0548">Nucleotidyltransferase</keyword>
<proteinExistence type="inferred from homology"/>
<dbReference type="GO" id="GO:0042276">
    <property type="term" value="P:error-prone translesion synthesis"/>
    <property type="evidence" value="ECO:0007669"/>
    <property type="project" value="TreeGrafter"/>
</dbReference>
<comment type="function">
    <text evidence="17">Poorly processive, error-prone DNA polymerase involved in untargeted mutagenesis. Copies undamaged DNA at stalled replication forks, which arise in vivo from mismatched or misaligned primer ends. These misaligned primers can be extended by PolIV. Exhibits no 3'-5' exonuclease (proofreading) activity. May be involved in translesional synthesis, in conjunction with the beta clamp from PolIII.</text>
</comment>
<feature type="site" description="Substrate discrimination" evidence="17">
    <location>
        <position position="13"/>
    </location>
</feature>
<evidence type="ECO:0000256" key="10">
    <source>
        <dbReference type="ARBA" id="ARBA00022763"/>
    </source>
</evidence>
<protein>
    <recommendedName>
        <fullName evidence="16 17">DNA polymerase IV</fullName>
        <shortName evidence="17">Pol IV</shortName>
        <ecNumber evidence="3 17">2.7.7.7</ecNumber>
    </recommendedName>
</protein>
<dbReference type="GO" id="GO:0006281">
    <property type="term" value="P:DNA repair"/>
    <property type="evidence" value="ECO:0007669"/>
    <property type="project" value="UniProtKB-UniRule"/>
</dbReference>
<evidence type="ECO:0000256" key="8">
    <source>
        <dbReference type="ARBA" id="ARBA00022705"/>
    </source>
</evidence>
<dbReference type="FunFam" id="3.30.70.270:FF:000002">
    <property type="entry name" value="DNA polymerase IV"/>
    <property type="match status" value="1"/>
</dbReference>
<feature type="domain" description="UmuC" evidence="18">
    <location>
        <begin position="4"/>
        <end position="185"/>
    </location>
</feature>
<dbReference type="InterPro" id="IPR017961">
    <property type="entry name" value="DNA_pol_Y-fam_little_finger"/>
</dbReference>
<keyword evidence="10 17" id="KW-0227">DNA damage</keyword>
<keyword evidence="12 17" id="KW-0239">DNA-directed DNA polymerase</keyword>
<dbReference type="GO" id="GO:0003684">
    <property type="term" value="F:damaged DNA binding"/>
    <property type="evidence" value="ECO:0007669"/>
    <property type="project" value="InterPro"/>
</dbReference>
<comment type="subunit">
    <text evidence="17">Monomer.</text>
</comment>
<dbReference type="AlphaFoldDB" id="W1J8I4"/>
<evidence type="ECO:0000256" key="3">
    <source>
        <dbReference type="ARBA" id="ARBA00012417"/>
    </source>
</evidence>
<sequence>MRKFIHIDMDCFFAAIEMRDDPFLKEIPIAIGGSIEERGVISTANYVARKFGIHSAMSTARACKLCPPLKIIPPRMQLYEEVSLQVHEIFSRYTDLIEPLSLDEAYLDVTNCHSCYGSATLIAQKIRKSIFEELNLTASAGIAPIKYLSKIASDLNKPNGQFVITPEEVDQFVLALPLRKIPGIGPKTEKRLLDMGLKTCGDVRQYDFGTFIKEFGKFGLMIWERCHGLDDNSICVDMPRKSVGVEITLPKDIYTWAECKAIIEQLYPELIKRLEKYSTELKISRQGIKFKFDDFYLTTHEHMYPILDLGDLLFIARDTWNSRREGRGVRLVGIHVTLLDPQLERQLVFEW</sequence>
<dbReference type="EMBL" id="CBXE010000203">
    <property type="protein sequence ID" value="CDL86181.1"/>
    <property type="molecule type" value="Genomic_DNA"/>
</dbReference>
<dbReference type="Gene3D" id="3.30.1490.100">
    <property type="entry name" value="DNA polymerase, Y-family, little finger domain"/>
    <property type="match status" value="1"/>
</dbReference>
<accession>W1J8I4</accession>
<dbReference type="FunFam" id="3.30.1490.100:FF:000002">
    <property type="entry name" value="DNA polymerase IV"/>
    <property type="match status" value="1"/>
</dbReference>
<dbReference type="GO" id="GO:0006261">
    <property type="term" value="P:DNA-templated DNA replication"/>
    <property type="evidence" value="ECO:0007669"/>
    <property type="project" value="UniProtKB-UniRule"/>
</dbReference>
<keyword evidence="9 17" id="KW-0479">Metal-binding</keyword>
<feature type="binding site" evidence="17">
    <location>
        <position position="103"/>
    </location>
    <ligand>
        <name>Mg(2+)</name>
        <dbReference type="ChEBI" id="CHEBI:18420"/>
    </ligand>
</feature>
<gene>
    <name evidence="17 19" type="primary">dinB</name>
    <name evidence="19" type="ORF">XCR1_2810003</name>
</gene>
<dbReference type="CDD" id="cd03586">
    <property type="entry name" value="PolY_Pol_IV_kappa"/>
    <property type="match status" value="1"/>
</dbReference>
<dbReference type="PANTHER" id="PTHR11076">
    <property type="entry name" value="DNA REPAIR POLYMERASE UMUC / TRANSFERASE FAMILY MEMBER"/>
    <property type="match status" value="1"/>
</dbReference>
<dbReference type="PANTHER" id="PTHR11076:SF33">
    <property type="entry name" value="DNA POLYMERASE KAPPA"/>
    <property type="match status" value="1"/>
</dbReference>
<dbReference type="Pfam" id="PF21999">
    <property type="entry name" value="IMS_HHH_1"/>
    <property type="match status" value="1"/>
</dbReference>
<dbReference type="NCBIfam" id="NF002677">
    <property type="entry name" value="PRK02406.1"/>
    <property type="match status" value="1"/>
</dbReference>
<dbReference type="GO" id="GO:0000287">
    <property type="term" value="F:magnesium ion binding"/>
    <property type="evidence" value="ECO:0007669"/>
    <property type="project" value="UniProtKB-UniRule"/>
</dbReference>
<comment type="similarity">
    <text evidence="2 17">Belongs to the DNA polymerase type-Y family.</text>
</comment>
<feature type="active site" evidence="17">
    <location>
        <position position="104"/>
    </location>
</feature>
<evidence type="ECO:0000256" key="17">
    <source>
        <dbReference type="HAMAP-Rule" id="MF_01113"/>
    </source>
</evidence>
<dbReference type="HAMAP" id="MF_01113">
    <property type="entry name" value="DNApol_IV"/>
    <property type="match status" value="1"/>
</dbReference>
<dbReference type="InterPro" id="IPR050116">
    <property type="entry name" value="DNA_polymerase-Y"/>
</dbReference>
<evidence type="ECO:0000313" key="20">
    <source>
        <dbReference type="Proteomes" id="UP000019197"/>
    </source>
</evidence>
<dbReference type="InterPro" id="IPR036775">
    <property type="entry name" value="DNA_pol_Y-fam_lit_finger_sf"/>
</dbReference>
<reference evidence="19 20" key="1">
    <citation type="submission" date="2013-11" db="EMBL/GenBank/DDBJ databases">
        <title>Draft genome sequence and annotation of the entomopathogenic bacterium, Xenorhabdus cabanillasi strain JM26.</title>
        <authorList>
            <person name="Gualtieri M."/>
            <person name="Ogier J.C."/>
            <person name="Pages S."/>
            <person name="Givaudan A."/>
            <person name="Gaudriault S."/>
        </authorList>
    </citation>
    <scope>NUCLEOTIDE SEQUENCE [LARGE SCALE GENOMIC DNA]</scope>
    <source>
        <strain evidence="19 20">JM26</strain>
    </source>
</reference>
<feature type="binding site" evidence="17">
    <location>
        <position position="8"/>
    </location>
    <ligand>
        <name>Mg(2+)</name>
        <dbReference type="ChEBI" id="CHEBI:18420"/>
    </ligand>
</feature>
<dbReference type="InterPro" id="IPR022880">
    <property type="entry name" value="DNApol_IV"/>
</dbReference>
<comment type="caution">
    <text evidence="19">The sequence shown here is derived from an EMBL/GenBank/DDBJ whole genome shotgun (WGS) entry which is preliminary data.</text>
</comment>
<evidence type="ECO:0000256" key="14">
    <source>
        <dbReference type="ARBA" id="ARBA00023204"/>
    </source>
</evidence>
<dbReference type="Proteomes" id="UP000019197">
    <property type="component" value="Unassembled WGS sequence"/>
</dbReference>
<comment type="subcellular location">
    <subcellularLocation>
        <location evidence="1 17">Cytoplasm</location>
    </subcellularLocation>
</comment>
<evidence type="ECO:0000256" key="5">
    <source>
        <dbReference type="ARBA" id="ARBA00022490"/>
    </source>
</evidence>
<evidence type="ECO:0000256" key="9">
    <source>
        <dbReference type="ARBA" id="ARBA00022723"/>
    </source>
</evidence>
<dbReference type="OrthoDB" id="9808813at2"/>
<evidence type="ECO:0000259" key="18">
    <source>
        <dbReference type="PROSITE" id="PS50173"/>
    </source>
</evidence>
<comment type="cofactor">
    <cofactor evidence="17">
        <name>Mg(2+)</name>
        <dbReference type="ChEBI" id="CHEBI:18420"/>
    </cofactor>
    <text evidence="17">Binds 2 magnesium ions per subunit.</text>
</comment>
<evidence type="ECO:0000256" key="13">
    <source>
        <dbReference type="ARBA" id="ARBA00023125"/>
    </source>
</evidence>
<keyword evidence="5 17" id="KW-0963">Cytoplasm</keyword>
<name>W1J8I4_9GAMM</name>
<evidence type="ECO:0000256" key="16">
    <source>
        <dbReference type="ARBA" id="ARBA00073079"/>
    </source>
</evidence>
<dbReference type="GO" id="GO:0009432">
    <property type="term" value="P:SOS response"/>
    <property type="evidence" value="ECO:0007669"/>
    <property type="project" value="UniProtKB-ARBA"/>
</dbReference>
<evidence type="ECO:0000256" key="7">
    <source>
        <dbReference type="ARBA" id="ARBA00022695"/>
    </source>
</evidence>
<dbReference type="Gene3D" id="3.40.1170.60">
    <property type="match status" value="1"/>
</dbReference>
<evidence type="ECO:0000256" key="12">
    <source>
        <dbReference type="ARBA" id="ARBA00022932"/>
    </source>
</evidence>
<dbReference type="SUPFAM" id="SSF56672">
    <property type="entry name" value="DNA/RNA polymerases"/>
    <property type="match status" value="1"/>
</dbReference>
<organism evidence="19 20">
    <name type="scientific">Xenorhabdus cabanillasii JM26</name>
    <dbReference type="NCBI Taxonomy" id="1427517"/>
    <lineage>
        <taxon>Bacteria</taxon>
        <taxon>Pseudomonadati</taxon>
        <taxon>Pseudomonadota</taxon>
        <taxon>Gammaproteobacteria</taxon>
        <taxon>Enterobacterales</taxon>
        <taxon>Morganellaceae</taxon>
        <taxon>Xenorhabdus</taxon>
    </lineage>
</organism>
<evidence type="ECO:0000256" key="2">
    <source>
        <dbReference type="ARBA" id="ARBA00010945"/>
    </source>
</evidence>
<dbReference type="GO" id="GO:0003887">
    <property type="term" value="F:DNA-directed DNA polymerase activity"/>
    <property type="evidence" value="ECO:0007669"/>
    <property type="project" value="UniProtKB-UniRule"/>
</dbReference>
<evidence type="ECO:0000256" key="11">
    <source>
        <dbReference type="ARBA" id="ARBA00022842"/>
    </source>
</evidence>
<dbReference type="Gene3D" id="1.10.150.20">
    <property type="entry name" value="5' to 3' exonuclease, C-terminal subdomain"/>
    <property type="match status" value="1"/>
</dbReference>
<dbReference type="InterPro" id="IPR043502">
    <property type="entry name" value="DNA/RNA_pol_sf"/>
</dbReference>
<dbReference type="RefSeq" id="WP_038265410.1">
    <property type="nucleotide sequence ID" value="NZ_CAWLVK010000203.1"/>
</dbReference>
<evidence type="ECO:0000256" key="1">
    <source>
        <dbReference type="ARBA" id="ARBA00004496"/>
    </source>
</evidence>
<dbReference type="InterPro" id="IPR001126">
    <property type="entry name" value="UmuC"/>
</dbReference>
<keyword evidence="8 17" id="KW-0235">DNA replication</keyword>
<dbReference type="Pfam" id="PF00817">
    <property type="entry name" value="IMS"/>
    <property type="match status" value="1"/>
</dbReference>
<comment type="catalytic activity">
    <reaction evidence="15 17">
        <text>DNA(n) + a 2'-deoxyribonucleoside 5'-triphosphate = DNA(n+1) + diphosphate</text>
        <dbReference type="Rhea" id="RHEA:22508"/>
        <dbReference type="Rhea" id="RHEA-COMP:17339"/>
        <dbReference type="Rhea" id="RHEA-COMP:17340"/>
        <dbReference type="ChEBI" id="CHEBI:33019"/>
        <dbReference type="ChEBI" id="CHEBI:61560"/>
        <dbReference type="ChEBI" id="CHEBI:173112"/>
        <dbReference type="EC" id="2.7.7.7"/>
    </reaction>
</comment>
<dbReference type="GO" id="GO:0005829">
    <property type="term" value="C:cytosol"/>
    <property type="evidence" value="ECO:0007669"/>
    <property type="project" value="TreeGrafter"/>
</dbReference>
<evidence type="ECO:0000256" key="4">
    <source>
        <dbReference type="ARBA" id="ARBA00022457"/>
    </source>
</evidence>
<dbReference type="Pfam" id="PF11799">
    <property type="entry name" value="IMS_C"/>
    <property type="match status" value="1"/>
</dbReference>
<keyword evidence="4 17" id="KW-0515">Mutator protein</keyword>
<keyword evidence="6 17" id="KW-0808">Transferase</keyword>